<organism evidence="10 11">
    <name type="scientific">Cellvibrio mixtus</name>
    <dbReference type="NCBI Taxonomy" id="39650"/>
    <lineage>
        <taxon>Bacteria</taxon>
        <taxon>Pseudomonadati</taxon>
        <taxon>Pseudomonadota</taxon>
        <taxon>Gammaproteobacteria</taxon>
        <taxon>Cellvibrionales</taxon>
        <taxon>Cellvibrionaceae</taxon>
        <taxon>Cellvibrio</taxon>
    </lineage>
</organism>
<dbReference type="InterPro" id="IPR050297">
    <property type="entry name" value="LipidA_mod_glycosyltrf_83"/>
</dbReference>
<keyword evidence="5 8" id="KW-0812">Transmembrane</keyword>
<evidence type="ECO:0000256" key="6">
    <source>
        <dbReference type="ARBA" id="ARBA00022989"/>
    </source>
</evidence>
<dbReference type="AlphaFoldDB" id="A0A266Q4D6"/>
<gene>
    <name evidence="10" type="ORF">CBP51_16340</name>
</gene>
<dbReference type="Proteomes" id="UP000216101">
    <property type="component" value="Unassembled WGS sequence"/>
</dbReference>
<comment type="caution">
    <text evidence="10">The sequence shown here is derived from an EMBL/GenBank/DDBJ whole genome shotgun (WGS) entry which is preliminary data.</text>
</comment>
<dbReference type="GO" id="GO:0010041">
    <property type="term" value="P:response to iron(III) ion"/>
    <property type="evidence" value="ECO:0007669"/>
    <property type="project" value="TreeGrafter"/>
</dbReference>
<feature type="transmembrane region" description="Helical" evidence="8">
    <location>
        <begin position="380"/>
        <end position="402"/>
    </location>
</feature>
<feature type="transmembrane region" description="Helical" evidence="8">
    <location>
        <begin position="140"/>
        <end position="157"/>
    </location>
</feature>
<dbReference type="GO" id="GO:0009103">
    <property type="term" value="P:lipopolysaccharide biosynthetic process"/>
    <property type="evidence" value="ECO:0007669"/>
    <property type="project" value="UniProtKB-ARBA"/>
</dbReference>
<comment type="subcellular location">
    <subcellularLocation>
        <location evidence="1">Cell membrane</location>
        <topology evidence="1">Multi-pass membrane protein</topology>
    </subcellularLocation>
</comment>
<protein>
    <recommendedName>
        <fullName evidence="9">Glycosyltransferase RgtA/B/C/D-like domain-containing protein</fullName>
    </recommendedName>
</protein>
<evidence type="ECO:0000256" key="5">
    <source>
        <dbReference type="ARBA" id="ARBA00022692"/>
    </source>
</evidence>
<feature type="transmembrane region" description="Helical" evidence="8">
    <location>
        <begin position="256"/>
        <end position="279"/>
    </location>
</feature>
<evidence type="ECO:0000256" key="8">
    <source>
        <dbReference type="SAM" id="Phobius"/>
    </source>
</evidence>
<keyword evidence="11" id="KW-1185">Reference proteome</keyword>
<dbReference type="PANTHER" id="PTHR33908:SF3">
    <property type="entry name" value="UNDECAPRENYL PHOSPHATE-ALPHA-4-AMINO-4-DEOXY-L-ARABINOSE ARABINOSYL TRANSFERASE"/>
    <property type="match status" value="1"/>
</dbReference>
<dbReference type="EMBL" id="NHNI01000002">
    <property type="protein sequence ID" value="OZY84737.1"/>
    <property type="molecule type" value="Genomic_DNA"/>
</dbReference>
<evidence type="ECO:0000313" key="10">
    <source>
        <dbReference type="EMBL" id="OZY84737.1"/>
    </source>
</evidence>
<dbReference type="InterPro" id="IPR038731">
    <property type="entry name" value="RgtA/B/C-like"/>
</dbReference>
<evidence type="ECO:0000259" key="9">
    <source>
        <dbReference type="Pfam" id="PF13231"/>
    </source>
</evidence>
<dbReference type="GO" id="GO:0016763">
    <property type="term" value="F:pentosyltransferase activity"/>
    <property type="evidence" value="ECO:0007669"/>
    <property type="project" value="TreeGrafter"/>
</dbReference>
<name>A0A266Q4D6_9GAMM</name>
<keyword evidence="6 8" id="KW-1133">Transmembrane helix</keyword>
<keyword evidence="2" id="KW-1003">Cell membrane</keyword>
<feature type="transmembrane region" description="Helical" evidence="8">
    <location>
        <begin position="344"/>
        <end position="360"/>
    </location>
</feature>
<feature type="transmembrane region" description="Helical" evidence="8">
    <location>
        <begin position="185"/>
        <end position="204"/>
    </location>
</feature>
<feature type="transmembrane region" description="Helical" evidence="8">
    <location>
        <begin position="110"/>
        <end position="128"/>
    </location>
</feature>
<evidence type="ECO:0000256" key="7">
    <source>
        <dbReference type="ARBA" id="ARBA00023136"/>
    </source>
</evidence>
<keyword evidence="4" id="KW-0808">Transferase</keyword>
<evidence type="ECO:0000256" key="4">
    <source>
        <dbReference type="ARBA" id="ARBA00022679"/>
    </source>
</evidence>
<sequence length="592" mass="67507">MIFDTILTGFMCATVFFTLLLRFAYQPINTRFSYKLENAFFNSHKKWDGIQKHAAFFTIIALAVLVRSWNFGSIPSGFNQDGAMAAVDAKALADYGTDRFGMTYPVHFTAWGYGQMSVLLSYLMVPFIKIAGLNEITARLPVLIISLCGLLALYGFIKDTFGRTTALIVLFLAAINPWHIMQSRWALDCNLFPHFFIIGCYFLNRGHIKKYNLYISMIAFSLCMYSYGIAFLTVPLFLLAIGIYTLVTKTFRFKDILISILIYSFLSCPIWLVMIINFLKLPTIHFFSITMPFFPDSVRSGDILFFSTDFWAQLKTNYNSLLNTVILQNPDAPWNALDKYGTQYLFSLPFVLLGTGYLLAKIVSPYPQKEKSNENISLNLGSVIVIGGLVIGLWTGIVIASVNINRINIIYYFMVILAGLGLTQSFKWFKPAFISSVAIYTISFFLFCNYYFGTWAKEIGAYFFEGMGQALQKASTIDTPKYYITVNSQYNGSKNVSEILTLFHHKIDARYFQGKDNSEENKINLQHTTGNHNIPYIQRYIYVNPSAMFINPEENAVYVVNSQEKKFFNGNYFSFVDFNGFTLVTPIKHNMN</sequence>
<keyword evidence="7 8" id="KW-0472">Membrane</keyword>
<evidence type="ECO:0000256" key="2">
    <source>
        <dbReference type="ARBA" id="ARBA00022475"/>
    </source>
</evidence>
<feature type="transmembrane region" description="Helical" evidence="8">
    <location>
        <begin position="211"/>
        <end position="244"/>
    </location>
</feature>
<proteinExistence type="predicted"/>
<dbReference type="PANTHER" id="PTHR33908">
    <property type="entry name" value="MANNOSYLTRANSFERASE YKCB-RELATED"/>
    <property type="match status" value="1"/>
</dbReference>
<evidence type="ECO:0000313" key="11">
    <source>
        <dbReference type="Proteomes" id="UP000216101"/>
    </source>
</evidence>
<dbReference type="GO" id="GO:0005886">
    <property type="term" value="C:plasma membrane"/>
    <property type="evidence" value="ECO:0007669"/>
    <property type="project" value="UniProtKB-SubCell"/>
</dbReference>
<feature type="transmembrane region" description="Helical" evidence="8">
    <location>
        <begin position="6"/>
        <end position="25"/>
    </location>
</feature>
<keyword evidence="3" id="KW-0328">Glycosyltransferase</keyword>
<feature type="transmembrane region" description="Helical" evidence="8">
    <location>
        <begin position="54"/>
        <end position="72"/>
    </location>
</feature>
<accession>A0A266Q4D6</accession>
<feature type="transmembrane region" description="Helical" evidence="8">
    <location>
        <begin position="432"/>
        <end position="452"/>
    </location>
</feature>
<feature type="transmembrane region" description="Helical" evidence="8">
    <location>
        <begin position="409"/>
        <end position="426"/>
    </location>
</feature>
<dbReference type="RefSeq" id="WP_094985756.1">
    <property type="nucleotide sequence ID" value="NZ_NHNI01000002.1"/>
</dbReference>
<reference evidence="11" key="1">
    <citation type="submission" date="2017-05" db="EMBL/GenBank/DDBJ databases">
        <authorList>
            <person name="Barney B.M."/>
        </authorList>
    </citation>
    <scope>NUCLEOTIDE SEQUENCE [LARGE SCALE GENOMIC DNA]</scope>
    <source>
        <strain evidence="11">PSBB022</strain>
    </source>
</reference>
<evidence type="ECO:0000256" key="3">
    <source>
        <dbReference type="ARBA" id="ARBA00022676"/>
    </source>
</evidence>
<dbReference type="Pfam" id="PF13231">
    <property type="entry name" value="PMT_2"/>
    <property type="match status" value="1"/>
</dbReference>
<evidence type="ECO:0000256" key="1">
    <source>
        <dbReference type="ARBA" id="ARBA00004651"/>
    </source>
</evidence>
<feature type="domain" description="Glycosyltransferase RgtA/B/C/D-like" evidence="9">
    <location>
        <begin position="119"/>
        <end position="258"/>
    </location>
</feature>